<organism evidence="2 3">
    <name type="scientific">Rhodococcus jostii</name>
    <dbReference type="NCBI Taxonomy" id="132919"/>
    <lineage>
        <taxon>Bacteria</taxon>
        <taxon>Bacillati</taxon>
        <taxon>Actinomycetota</taxon>
        <taxon>Actinomycetes</taxon>
        <taxon>Mycobacteriales</taxon>
        <taxon>Nocardiaceae</taxon>
        <taxon>Rhodococcus</taxon>
    </lineage>
</organism>
<protein>
    <submittedName>
        <fullName evidence="2">Methyltransferase domain-containing protein</fullName>
    </submittedName>
</protein>
<keyword evidence="2" id="KW-0489">Methyltransferase</keyword>
<feature type="domain" description="Methyltransferase type 11" evidence="1">
    <location>
        <begin position="63"/>
        <end position="152"/>
    </location>
</feature>
<dbReference type="GO" id="GO:0008757">
    <property type="term" value="F:S-adenosylmethionine-dependent methyltransferase activity"/>
    <property type="evidence" value="ECO:0007669"/>
    <property type="project" value="InterPro"/>
</dbReference>
<evidence type="ECO:0000259" key="1">
    <source>
        <dbReference type="Pfam" id="PF08241"/>
    </source>
</evidence>
<evidence type="ECO:0000313" key="3">
    <source>
        <dbReference type="Proteomes" id="UP000183407"/>
    </source>
</evidence>
<dbReference type="InterPro" id="IPR029063">
    <property type="entry name" value="SAM-dependent_MTases_sf"/>
</dbReference>
<dbReference type="EMBL" id="FNTL01000004">
    <property type="protein sequence ID" value="SED56749.1"/>
    <property type="molecule type" value="Genomic_DNA"/>
</dbReference>
<dbReference type="AlphaFoldDB" id="A0A1H5BQ72"/>
<dbReference type="Proteomes" id="UP000183407">
    <property type="component" value="Unassembled WGS sequence"/>
</dbReference>
<dbReference type="RefSeq" id="WP_073359075.1">
    <property type="nucleotide sequence ID" value="NZ_FNTL01000004.1"/>
</dbReference>
<dbReference type="Pfam" id="PF08241">
    <property type="entry name" value="Methyltransf_11"/>
    <property type="match status" value="1"/>
</dbReference>
<sequence length="218" mass="23506">MRTDVSTDLLLRRASAGLPCWVRDARGTRRALPLGRWMGGDAASLSDRIADRVMLTGCHGATVDLGCGPGRLTAALVSAGVTALGVDSSFTAVQLTIRRGGFALHRDIFAPLPRSGHWDRVLLADGNIGIGGEPVRVLRRARELLQPHGIVIAEVDPPSTAGVRYDLLRWETEHLVGEWFAWAGVGVTAMAAVARAAGLRVIDVLEHANRYFVRMERA</sequence>
<dbReference type="GO" id="GO:0032259">
    <property type="term" value="P:methylation"/>
    <property type="evidence" value="ECO:0007669"/>
    <property type="project" value="UniProtKB-KW"/>
</dbReference>
<reference evidence="3" key="1">
    <citation type="submission" date="2016-10" db="EMBL/GenBank/DDBJ databases">
        <authorList>
            <person name="Varghese N."/>
        </authorList>
    </citation>
    <scope>NUCLEOTIDE SEQUENCE [LARGE SCALE GENOMIC DNA]</scope>
    <source>
        <strain evidence="3">DSM 44719</strain>
    </source>
</reference>
<dbReference type="Gene3D" id="3.40.50.150">
    <property type="entry name" value="Vaccinia Virus protein VP39"/>
    <property type="match status" value="1"/>
</dbReference>
<evidence type="ECO:0000313" key="2">
    <source>
        <dbReference type="EMBL" id="SED56749.1"/>
    </source>
</evidence>
<dbReference type="CDD" id="cd02440">
    <property type="entry name" value="AdoMet_MTases"/>
    <property type="match status" value="1"/>
</dbReference>
<accession>A0A1H5BQ72</accession>
<gene>
    <name evidence="2" type="ORF">SAMN04490220_4858</name>
</gene>
<keyword evidence="2" id="KW-0808">Transferase</keyword>
<proteinExistence type="predicted"/>
<name>A0A1H5BQ72_RHOJO</name>
<dbReference type="InterPro" id="IPR013216">
    <property type="entry name" value="Methyltransf_11"/>
</dbReference>
<dbReference type="SUPFAM" id="SSF53335">
    <property type="entry name" value="S-adenosyl-L-methionine-dependent methyltransferases"/>
    <property type="match status" value="1"/>
</dbReference>